<protein>
    <submittedName>
        <fullName evidence="1">Uncharacterized protein</fullName>
    </submittedName>
</protein>
<dbReference type="Proteomes" id="UP000799777">
    <property type="component" value="Unassembled WGS sequence"/>
</dbReference>
<organism evidence="1 2">
    <name type="scientific">Setomelanomma holmii</name>
    <dbReference type="NCBI Taxonomy" id="210430"/>
    <lineage>
        <taxon>Eukaryota</taxon>
        <taxon>Fungi</taxon>
        <taxon>Dikarya</taxon>
        <taxon>Ascomycota</taxon>
        <taxon>Pezizomycotina</taxon>
        <taxon>Dothideomycetes</taxon>
        <taxon>Pleosporomycetidae</taxon>
        <taxon>Pleosporales</taxon>
        <taxon>Pleosporineae</taxon>
        <taxon>Phaeosphaeriaceae</taxon>
        <taxon>Setomelanomma</taxon>
    </lineage>
</organism>
<dbReference type="EMBL" id="ML978254">
    <property type="protein sequence ID" value="KAF2025900.1"/>
    <property type="molecule type" value="Genomic_DNA"/>
</dbReference>
<accession>A0A9P4H1I2</accession>
<sequence length="105" mass="11419">MSATFEAEAAIVPPGGKPPLMIATDFPEQRTCIIHPNRELNEQEIAKGYRRCQECREREAVLGEARASTDSTAGSSGSKNLSLLKRVTVKVRSLFAGSAESARNR</sequence>
<reference evidence="1" key="1">
    <citation type="journal article" date="2020" name="Stud. Mycol.">
        <title>101 Dothideomycetes genomes: a test case for predicting lifestyles and emergence of pathogens.</title>
        <authorList>
            <person name="Haridas S."/>
            <person name="Albert R."/>
            <person name="Binder M."/>
            <person name="Bloem J."/>
            <person name="Labutti K."/>
            <person name="Salamov A."/>
            <person name="Andreopoulos B."/>
            <person name="Baker S."/>
            <person name="Barry K."/>
            <person name="Bills G."/>
            <person name="Bluhm B."/>
            <person name="Cannon C."/>
            <person name="Castanera R."/>
            <person name="Culley D."/>
            <person name="Daum C."/>
            <person name="Ezra D."/>
            <person name="Gonzalez J."/>
            <person name="Henrissat B."/>
            <person name="Kuo A."/>
            <person name="Liang C."/>
            <person name="Lipzen A."/>
            <person name="Lutzoni F."/>
            <person name="Magnuson J."/>
            <person name="Mondo S."/>
            <person name="Nolan M."/>
            <person name="Ohm R."/>
            <person name="Pangilinan J."/>
            <person name="Park H.-J."/>
            <person name="Ramirez L."/>
            <person name="Alfaro M."/>
            <person name="Sun H."/>
            <person name="Tritt A."/>
            <person name="Yoshinaga Y."/>
            <person name="Zwiers L.-H."/>
            <person name="Turgeon B."/>
            <person name="Goodwin S."/>
            <person name="Spatafora J."/>
            <person name="Crous P."/>
            <person name="Grigoriev I."/>
        </authorList>
    </citation>
    <scope>NUCLEOTIDE SEQUENCE</scope>
    <source>
        <strain evidence="1">CBS 110217</strain>
    </source>
</reference>
<comment type="caution">
    <text evidence="1">The sequence shown here is derived from an EMBL/GenBank/DDBJ whole genome shotgun (WGS) entry which is preliminary data.</text>
</comment>
<keyword evidence="2" id="KW-1185">Reference proteome</keyword>
<dbReference type="AlphaFoldDB" id="A0A9P4H1I2"/>
<evidence type="ECO:0000313" key="1">
    <source>
        <dbReference type="EMBL" id="KAF2025900.1"/>
    </source>
</evidence>
<name>A0A9P4H1I2_9PLEO</name>
<proteinExistence type="predicted"/>
<evidence type="ECO:0000313" key="2">
    <source>
        <dbReference type="Proteomes" id="UP000799777"/>
    </source>
</evidence>
<gene>
    <name evidence="1" type="ORF">EK21DRAFT_116352</name>
</gene>